<feature type="region of interest" description="Disordered" evidence="1">
    <location>
        <begin position="47"/>
        <end position="91"/>
    </location>
</feature>
<keyword evidence="3" id="KW-1185">Reference proteome</keyword>
<evidence type="ECO:0000313" key="2">
    <source>
        <dbReference type="EMBL" id="KAJ1136462.1"/>
    </source>
</evidence>
<name>A0AAV7QA44_PLEWA</name>
<dbReference type="PANTHER" id="PTHR31684">
    <property type="entry name" value="COILED-COIL DOMAIN-CONTAINING PROTEIN 43"/>
    <property type="match status" value="1"/>
</dbReference>
<dbReference type="AlphaFoldDB" id="A0AAV7QA44"/>
<proteinExistence type="predicted"/>
<feature type="compositionally biased region" description="Basic residues" evidence="1">
    <location>
        <begin position="79"/>
        <end position="91"/>
    </location>
</feature>
<reference evidence="2" key="1">
    <citation type="journal article" date="2022" name="bioRxiv">
        <title>Sequencing and chromosome-scale assembly of the giantPleurodeles waltlgenome.</title>
        <authorList>
            <person name="Brown T."/>
            <person name="Elewa A."/>
            <person name="Iarovenko S."/>
            <person name="Subramanian E."/>
            <person name="Araus A.J."/>
            <person name="Petzold A."/>
            <person name="Susuki M."/>
            <person name="Suzuki K.-i.T."/>
            <person name="Hayashi T."/>
            <person name="Toyoda A."/>
            <person name="Oliveira C."/>
            <person name="Osipova E."/>
            <person name="Leigh N.D."/>
            <person name="Simon A."/>
            <person name="Yun M.H."/>
        </authorList>
    </citation>
    <scope>NUCLEOTIDE SEQUENCE</scope>
    <source>
        <strain evidence="2">20211129_DDA</strain>
        <tissue evidence="2">Liver</tissue>
    </source>
</reference>
<accession>A0AAV7QA44</accession>
<evidence type="ECO:0000313" key="3">
    <source>
        <dbReference type="Proteomes" id="UP001066276"/>
    </source>
</evidence>
<sequence>MLGITSLIRSTEEDEAKGAAATVNIPLEKSLFKNTNVDDVINARKIEKESLREESQKKKEQDKLQREKDKLVKQERKEKEKKRTQKGERKR</sequence>
<comment type="caution">
    <text evidence="2">The sequence shown here is derived from an EMBL/GenBank/DDBJ whole genome shotgun (WGS) entry which is preliminary data.</text>
</comment>
<dbReference type="InterPro" id="IPR037666">
    <property type="entry name" value="CCDC43"/>
</dbReference>
<dbReference type="PANTHER" id="PTHR31684:SF2">
    <property type="entry name" value="COILED-COIL DOMAIN-CONTAINING PROTEIN 43"/>
    <property type="match status" value="1"/>
</dbReference>
<dbReference type="EMBL" id="JANPWB010000010">
    <property type="protein sequence ID" value="KAJ1136462.1"/>
    <property type="molecule type" value="Genomic_DNA"/>
</dbReference>
<organism evidence="2 3">
    <name type="scientific">Pleurodeles waltl</name>
    <name type="common">Iberian ribbed newt</name>
    <dbReference type="NCBI Taxonomy" id="8319"/>
    <lineage>
        <taxon>Eukaryota</taxon>
        <taxon>Metazoa</taxon>
        <taxon>Chordata</taxon>
        <taxon>Craniata</taxon>
        <taxon>Vertebrata</taxon>
        <taxon>Euteleostomi</taxon>
        <taxon>Amphibia</taxon>
        <taxon>Batrachia</taxon>
        <taxon>Caudata</taxon>
        <taxon>Salamandroidea</taxon>
        <taxon>Salamandridae</taxon>
        <taxon>Pleurodelinae</taxon>
        <taxon>Pleurodeles</taxon>
    </lineage>
</organism>
<evidence type="ECO:0000256" key="1">
    <source>
        <dbReference type="SAM" id="MobiDB-lite"/>
    </source>
</evidence>
<gene>
    <name evidence="2" type="ORF">NDU88_002879</name>
</gene>
<dbReference type="Proteomes" id="UP001066276">
    <property type="component" value="Chromosome 6"/>
</dbReference>
<protein>
    <recommendedName>
        <fullName evidence="4">Coiled-coil domain-containing protein 43</fullName>
    </recommendedName>
</protein>
<evidence type="ECO:0008006" key="4">
    <source>
        <dbReference type="Google" id="ProtNLM"/>
    </source>
</evidence>
<feature type="compositionally biased region" description="Basic and acidic residues" evidence="1">
    <location>
        <begin position="47"/>
        <end position="78"/>
    </location>
</feature>